<accession>A0AAW6TS75</accession>
<protein>
    <submittedName>
        <fullName evidence="1">Uncharacterized protein</fullName>
    </submittedName>
</protein>
<proteinExistence type="predicted"/>
<dbReference type="Proteomes" id="UP001431776">
    <property type="component" value="Unassembled WGS sequence"/>
</dbReference>
<evidence type="ECO:0000313" key="2">
    <source>
        <dbReference type="Proteomes" id="UP001431776"/>
    </source>
</evidence>
<dbReference type="AlphaFoldDB" id="A0AAW6TS75"/>
<evidence type="ECO:0000313" key="1">
    <source>
        <dbReference type="EMBL" id="MDI6448566.1"/>
    </source>
</evidence>
<comment type="caution">
    <text evidence="1">The sequence shown here is derived from an EMBL/GenBank/DDBJ whole genome shotgun (WGS) entry which is preliminary data.</text>
</comment>
<name>A0AAW6TS75_9BACT</name>
<keyword evidence="2" id="KW-1185">Reference proteome</keyword>
<sequence>MPASIAHMVIARPYYRDGKNRKKHRECEVFQDYFLYEEVYRAERQKRRGRARDKYDFFAQDFNKWVDCIPRRTTTRNTEEWFRYFLQRGFVETYGAFPSEESIENSVDNLLLVLRTCKMVGPYKKAAQDYEKHGPDSKMYREYVLESGYMDHYEEAVRLSAVYITALYEVYEVLRAGGDFAERKQRFLTVVSAADLSCPLQRDLLDKACAALSDNGDGGARYATVFAKA</sequence>
<gene>
    <name evidence="1" type="ORF">QJ522_05885</name>
</gene>
<dbReference type="RefSeq" id="WP_349243977.1">
    <property type="nucleotide sequence ID" value="NZ_JASCXX010000005.1"/>
</dbReference>
<dbReference type="EMBL" id="JASCXX010000005">
    <property type="protein sequence ID" value="MDI6448566.1"/>
    <property type="molecule type" value="Genomic_DNA"/>
</dbReference>
<reference evidence="1" key="1">
    <citation type="submission" date="2023-05" db="EMBL/GenBank/DDBJ databases">
        <title>Anaerotaeda fermentans gen. nov., sp. nov., a novel anaerobic planctomycete of the new family within the order Sedimentisphaerales isolated from Taman Peninsula, Russia.</title>
        <authorList>
            <person name="Khomyakova M.A."/>
            <person name="Merkel A.Y."/>
            <person name="Slobodkin A.I."/>
        </authorList>
    </citation>
    <scope>NUCLEOTIDE SEQUENCE</scope>
    <source>
        <strain evidence="1">M17dextr</strain>
    </source>
</reference>
<organism evidence="1 2">
    <name type="scientific">Anaerobaca lacustris</name>
    <dbReference type="NCBI Taxonomy" id="3044600"/>
    <lineage>
        <taxon>Bacteria</taxon>
        <taxon>Pseudomonadati</taxon>
        <taxon>Planctomycetota</taxon>
        <taxon>Phycisphaerae</taxon>
        <taxon>Sedimentisphaerales</taxon>
        <taxon>Anaerobacaceae</taxon>
        <taxon>Anaerobaca</taxon>
    </lineage>
</organism>